<evidence type="ECO:0000256" key="1">
    <source>
        <dbReference type="SAM" id="MobiDB-lite"/>
    </source>
</evidence>
<reference evidence="2 3" key="1">
    <citation type="journal article" date="2020" name="IScience">
        <title>Genome Sequencing of the Endangered Kingdonia uniflora (Circaeasteraceae, Ranunculales) Reveals Potential Mechanisms of Evolutionary Specialization.</title>
        <authorList>
            <person name="Sun Y."/>
            <person name="Deng T."/>
            <person name="Zhang A."/>
            <person name="Moore M.J."/>
            <person name="Landis J.B."/>
            <person name="Lin N."/>
            <person name="Zhang H."/>
            <person name="Zhang X."/>
            <person name="Huang J."/>
            <person name="Zhang X."/>
            <person name="Sun H."/>
            <person name="Wang H."/>
        </authorList>
    </citation>
    <scope>NUCLEOTIDE SEQUENCE [LARGE SCALE GENOMIC DNA]</scope>
    <source>
        <strain evidence="2">TB1705</strain>
        <tissue evidence="2">Leaf</tissue>
    </source>
</reference>
<feature type="compositionally biased region" description="Basic and acidic residues" evidence="1">
    <location>
        <begin position="36"/>
        <end position="46"/>
    </location>
</feature>
<evidence type="ECO:0000313" key="3">
    <source>
        <dbReference type="Proteomes" id="UP000541444"/>
    </source>
</evidence>
<dbReference type="EMBL" id="JACGCM010002435">
    <property type="protein sequence ID" value="KAF6139900.1"/>
    <property type="molecule type" value="Genomic_DNA"/>
</dbReference>
<dbReference type="Proteomes" id="UP000541444">
    <property type="component" value="Unassembled WGS sequence"/>
</dbReference>
<dbReference type="AlphaFoldDB" id="A0A7J7LBK3"/>
<organism evidence="2 3">
    <name type="scientific">Kingdonia uniflora</name>
    <dbReference type="NCBI Taxonomy" id="39325"/>
    <lineage>
        <taxon>Eukaryota</taxon>
        <taxon>Viridiplantae</taxon>
        <taxon>Streptophyta</taxon>
        <taxon>Embryophyta</taxon>
        <taxon>Tracheophyta</taxon>
        <taxon>Spermatophyta</taxon>
        <taxon>Magnoliopsida</taxon>
        <taxon>Ranunculales</taxon>
        <taxon>Circaeasteraceae</taxon>
        <taxon>Kingdonia</taxon>
    </lineage>
</organism>
<proteinExistence type="predicted"/>
<sequence>MIFSEIPSFNTPPEFSSNPNLRYGKSSSCRPMPRPTMERNEGRDEGVMDPVVEMVASIRMLGEGYMRMEEKQIEASKEIMRM</sequence>
<keyword evidence="3" id="KW-1185">Reference proteome</keyword>
<name>A0A7J7LBK3_9MAGN</name>
<evidence type="ECO:0000313" key="2">
    <source>
        <dbReference type="EMBL" id="KAF6139900.1"/>
    </source>
</evidence>
<dbReference type="OrthoDB" id="1901794at2759"/>
<feature type="compositionally biased region" description="Polar residues" evidence="1">
    <location>
        <begin position="7"/>
        <end position="29"/>
    </location>
</feature>
<comment type="caution">
    <text evidence="2">The sequence shown here is derived from an EMBL/GenBank/DDBJ whole genome shotgun (WGS) entry which is preliminary data.</text>
</comment>
<feature type="region of interest" description="Disordered" evidence="1">
    <location>
        <begin position="1"/>
        <end position="48"/>
    </location>
</feature>
<accession>A0A7J7LBK3</accession>
<protein>
    <submittedName>
        <fullName evidence="2">Uncharacterized protein</fullName>
    </submittedName>
</protein>
<gene>
    <name evidence="2" type="ORF">GIB67_009747</name>
</gene>